<dbReference type="EMBL" id="MFYX01000129">
    <property type="protein sequence ID" value="OGK01240.1"/>
    <property type="molecule type" value="Genomic_DNA"/>
</dbReference>
<sequence>MSKQKYHESLKNLHQELGRITAAPPMSDKIRLELSAHVLDILEHPGEAPFVQHYKLMNSLQNAVRHFEVSHPALTASLNSAINTLNNLGI</sequence>
<dbReference type="Proteomes" id="UP000179243">
    <property type="component" value="Unassembled WGS sequence"/>
</dbReference>
<dbReference type="AlphaFoldDB" id="A0A1F7F3J3"/>
<protein>
    <recommendedName>
        <fullName evidence="3">DUF4404 domain-containing protein</fullName>
    </recommendedName>
</protein>
<evidence type="ECO:0008006" key="3">
    <source>
        <dbReference type="Google" id="ProtNLM"/>
    </source>
</evidence>
<organism evidence="1 2">
    <name type="scientific">Candidatus Raymondbacteria bacterium RIFOXYD12_FULL_49_13</name>
    <dbReference type="NCBI Taxonomy" id="1817890"/>
    <lineage>
        <taxon>Bacteria</taxon>
        <taxon>Raymondiibacteriota</taxon>
    </lineage>
</organism>
<evidence type="ECO:0000313" key="2">
    <source>
        <dbReference type="Proteomes" id="UP000179243"/>
    </source>
</evidence>
<name>A0A1F7F3J3_UNCRA</name>
<dbReference type="InterPro" id="IPR025516">
    <property type="entry name" value="DUF4404"/>
</dbReference>
<accession>A0A1F7F3J3</accession>
<gene>
    <name evidence="1" type="ORF">A2519_22555</name>
</gene>
<comment type="caution">
    <text evidence="1">The sequence shown here is derived from an EMBL/GenBank/DDBJ whole genome shotgun (WGS) entry which is preliminary data.</text>
</comment>
<proteinExistence type="predicted"/>
<evidence type="ECO:0000313" key="1">
    <source>
        <dbReference type="EMBL" id="OGK01240.1"/>
    </source>
</evidence>
<dbReference type="Pfam" id="PF14357">
    <property type="entry name" value="DUF4404"/>
    <property type="match status" value="1"/>
</dbReference>
<reference evidence="1 2" key="1">
    <citation type="journal article" date="2016" name="Nat. Commun.">
        <title>Thousands of microbial genomes shed light on interconnected biogeochemical processes in an aquifer system.</title>
        <authorList>
            <person name="Anantharaman K."/>
            <person name="Brown C.T."/>
            <person name="Hug L.A."/>
            <person name="Sharon I."/>
            <person name="Castelle C.J."/>
            <person name="Probst A.J."/>
            <person name="Thomas B.C."/>
            <person name="Singh A."/>
            <person name="Wilkins M.J."/>
            <person name="Karaoz U."/>
            <person name="Brodie E.L."/>
            <person name="Williams K.H."/>
            <person name="Hubbard S.S."/>
            <person name="Banfield J.F."/>
        </authorList>
    </citation>
    <scope>NUCLEOTIDE SEQUENCE [LARGE SCALE GENOMIC DNA]</scope>
</reference>